<keyword evidence="1" id="KW-0472">Membrane</keyword>
<evidence type="ECO:0000256" key="1">
    <source>
        <dbReference type="SAM" id="Phobius"/>
    </source>
</evidence>
<gene>
    <name evidence="2" type="ORF">SAMN04489726_5159</name>
</gene>
<organism evidence="2 3">
    <name type="scientific">Allokutzneria albata</name>
    <name type="common">Kibdelosporangium albatum</name>
    <dbReference type="NCBI Taxonomy" id="211114"/>
    <lineage>
        <taxon>Bacteria</taxon>
        <taxon>Bacillati</taxon>
        <taxon>Actinomycetota</taxon>
        <taxon>Actinomycetes</taxon>
        <taxon>Pseudonocardiales</taxon>
        <taxon>Pseudonocardiaceae</taxon>
        <taxon>Allokutzneria</taxon>
    </lineage>
</organism>
<dbReference type="AlphaFoldDB" id="A0A1G9YZ78"/>
<accession>A0A1G9YZ78</accession>
<feature type="transmembrane region" description="Helical" evidence="1">
    <location>
        <begin position="12"/>
        <end position="34"/>
    </location>
</feature>
<evidence type="ECO:0000313" key="3">
    <source>
        <dbReference type="Proteomes" id="UP000183376"/>
    </source>
</evidence>
<feature type="transmembrane region" description="Helical" evidence="1">
    <location>
        <begin position="71"/>
        <end position="96"/>
    </location>
</feature>
<reference evidence="2 3" key="1">
    <citation type="submission" date="2016-10" db="EMBL/GenBank/DDBJ databases">
        <authorList>
            <person name="de Groot N.N."/>
        </authorList>
    </citation>
    <scope>NUCLEOTIDE SEQUENCE [LARGE SCALE GENOMIC DNA]</scope>
    <source>
        <strain evidence="2 3">DSM 44149</strain>
    </source>
</reference>
<dbReference type="EMBL" id="LT629701">
    <property type="protein sequence ID" value="SDN14489.1"/>
    <property type="molecule type" value="Genomic_DNA"/>
</dbReference>
<name>A0A1G9YZ78_ALLAB</name>
<sequence length="106" mass="11183">MSHQEGRFAEGCFGIVLIGLGLFIPISSIAAFIYDLTTPTLLEEDPEGAVDPGTVAEPGFFEELLYNVGTFLGISVAVLGGLLLTVIFLVGGFALVRPLPKSDPQD</sequence>
<keyword evidence="3" id="KW-1185">Reference proteome</keyword>
<keyword evidence="1" id="KW-1133">Transmembrane helix</keyword>
<evidence type="ECO:0000313" key="2">
    <source>
        <dbReference type="EMBL" id="SDN14489.1"/>
    </source>
</evidence>
<dbReference type="RefSeq" id="WP_030427384.1">
    <property type="nucleotide sequence ID" value="NZ_LT629701.1"/>
</dbReference>
<dbReference type="Proteomes" id="UP000183376">
    <property type="component" value="Chromosome I"/>
</dbReference>
<proteinExistence type="predicted"/>
<protein>
    <submittedName>
        <fullName evidence="2">Uncharacterized protein</fullName>
    </submittedName>
</protein>
<keyword evidence="1" id="KW-0812">Transmembrane</keyword>
<dbReference type="STRING" id="211114.SAMN04489726_5159"/>